<keyword evidence="2" id="KW-0472">Membrane</keyword>
<feature type="region of interest" description="Disordered" evidence="1">
    <location>
        <begin position="1"/>
        <end position="36"/>
    </location>
</feature>
<proteinExistence type="predicted"/>
<evidence type="ECO:0000313" key="3">
    <source>
        <dbReference type="EMBL" id="KAF1998597.1"/>
    </source>
</evidence>
<organism evidence="3 4">
    <name type="scientific">Amniculicola lignicola CBS 123094</name>
    <dbReference type="NCBI Taxonomy" id="1392246"/>
    <lineage>
        <taxon>Eukaryota</taxon>
        <taxon>Fungi</taxon>
        <taxon>Dikarya</taxon>
        <taxon>Ascomycota</taxon>
        <taxon>Pezizomycotina</taxon>
        <taxon>Dothideomycetes</taxon>
        <taxon>Pleosporomycetidae</taxon>
        <taxon>Pleosporales</taxon>
        <taxon>Amniculicolaceae</taxon>
        <taxon>Amniculicola</taxon>
    </lineage>
</organism>
<keyword evidence="2" id="KW-1133">Transmembrane helix</keyword>
<sequence length="71" mass="7702">MEAGVRRSLVAVPKHHSLSPRQPVGPRIRASGRGSGALERDDAELLLCCGCWETAILSLCSMFYIYLSTAP</sequence>
<name>A0A6A5WB01_9PLEO</name>
<evidence type="ECO:0000256" key="2">
    <source>
        <dbReference type="SAM" id="Phobius"/>
    </source>
</evidence>
<evidence type="ECO:0000313" key="4">
    <source>
        <dbReference type="Proteomes" id="UP000799779"/>
    </source>
</evidence>
<accession>A0A6A5WB01</accession>
<reference evidence="3" key="1">
    <citation type="journal article" date="2020" name="Stud. Mycol.">
        <title>101 Dothideomycetes genomes: a test case for predicting lifestyles and emergence of pathogens.</title>
        <authorList>
            <person name="Haridas S."/>
            <person name="Albert R."/>
            <person name="Binder M."/>
            <person name="Bloem J."/>
            <person name="Labutti K."/>
            <person name="Salamov A."/>
            <person name="Andreopoulos B."/>
            <person name="Baker S."/>
            <person name="Barry K."/>
            <person name="Bills G."/>
            <person name="Bluhm B."/>
            <person name="Cannon C."/>
            <person name="Castanera R."/>
            <person name="Culley D."/>
            <person name="Daum C."/>
            <person name="Ezra D."/>
            <person name="Gonzalez J."/>
            <person name="Henrissat B."/>
            <person name="Kuo A."/>
            <person name="Liang C."/>
            <person name="Lipzen A."/>
            <person name="Lutzoni F."/>
            <person name="Magnuson J."/>
            <person name="Mondo S."/>
            <person name="Nolan M."/>
            <person name="Ohm R."/>
            <person name="Pangilinan J."/>
            <person name="Park H.-J."/>
            <person name="Ramirez L."/>
            <person name="Alfaro M."/>
            <person name="Sun H."/>
            <person name="Tritt A."/>
            <person name="Yoshinaga Y."/>
            <person name="Zwiers L.-H."/>
            <person name="Turgeon B."/>
            <person name="Goodwin S."/>
            <person name="Spatafora J."/>
            <person name="Crous P."/>
            <person name="Grigoriev I."/>
        </authorList>
    </citation>
    <scope>NUCLEOTIDE SEQUENCE</scope>
    <source>
        <strain evidence="3">CBS 123094</strain>
    </source>
</reference>
<dbReference type="EMBL" id="ML977602">
    <property type="protein sequence ID" value="KAF1998597.1"/>
    <property type="molecule type" value="Genomic_DNA"/>
</dbReference>
<gene>
    <name evidence="3" type="ORF">P154DRAFT_245430</name>
</gene>
<keyword evidence="4" id="KW-1185">Reference proteome</keyword>
<dbReference type="AlphaFoldDB" id="A0A6A5WB01"/>
<dbReference type="Proteomes" id="UP000799779">
    <property type="component" value="Unassembled WGS sequence"/>
</dbReference>
<protein>
    <submittedName>
        <fullName evidence="3">Uncharacterized protein</fullName>
    </submittedName>
</protein>
<keyword evidence="2" id="KW-0812">Transmembrane</keyword>
<feature type="transmembrane region" description="Helical" evidence="2">
    <location>
        <begin position="45"/>
        <end position="67"/>
    </location>
</feature>
<evidence type="ECO:0000256" key="1">
    <source>
        <dbReference type="SAM" id="MobiDB-lite"/>
    </source>
</evidence>